<evidence type="ECO:0000256" key="1">
    <source>
        <dbReference type="ARBA" id="ARBA00004273"/>
    </source>
</evidence>
<evidence type="ECO:0000313" key="8">
    <source>
        <dbReference type="Proteomes" id="UP001370490"/>
    </source>
</evidence>
<evidence type="ECO:0000256" key="2">
    <source>
        <dbReference type="ARBA" id="ARBA00022792"/>
    </source>
</evidence>
<accession>A0AAN8YXY5</accession>
<evidence type="ECO:0000259" key="6">
    <source>
        <dbReference type="Pfam" id="PF10502"/>
    </source>
</evidence>
<dbReference type="GO" id="GO:0004252">
    <property type="term" value="F:serine-type endopeptidase activity"/>
    <property type="evidence" value="ECO:0007669"/>
    <property type="project" value="InterPro"/>
</dbReference>
<dbReference type="GO" id="GO:0006627">
    <property type="term" value="P:protein processing involved in protein targeting to mitochondrion"/>
    <property type="evidence" value="ECO:0007669"/>
    <property type="project" value="TreeGrafter"/>
</dbReference>
<dbReference type="InterPro" id="IPR019533">
    <property type="entry name" value="Peptidase_S26"/>
</dbReference>
<dbReference type="PANTHER" id="PTHR12383">
    <property type="entry name" value="PROTEASE FAMILY S26 MITOCHONDRIAL INNER MEMBRANE PROTEASE-RELATED"/>
    <property type="match status" value="1"/>
</dbReference>
<dbReference type="Proteomes" id="UP001370490">
    <property type="component" value="Unassembled WGS sequence"/>
</dbReference>
<keyword evidence="8" id="KW-1185">Reference proteome</keyword>
<dbReference type="CDD" id="cd06530">
    <property type="entry name" value="S26_SPase_I"/>
    <property type="match status" value="1"/>
</dbReference>
<name>A0AAN8YXY5_9MAGN</name>
<keyword evidence="2" id="KW-0999">Mitochondrion inner membrane</keyword>
<dbReference type="PANTHER" id="PTHR12383:SF16">
    <property type="entry name" value="MITOCHONDRIAL INNER MEMBRANE PROTEASE SUBUNIT 1"/>
    <property type="match status" value="1"/>
</dbReference>
<organism evidence="7 8">
    <name type="scientific">Dillenia turbinata</name>
    <dbReference type="NCBI Taxonomy" id="194707"/>
    <lineage>
        <taxon>Eukaryota</taxon>
        <taxon>Viridiplantae</taxon>
        <taxon>Streptophyta</taxon>
        <taxon>Embryophyta</taxon>
        <taxon>Tracheophyta</taxon>
        <taxon>Spermatophyta</taxon>
        <taxon>Magnoliopsida</taxon>
        <taxon>eudicotyledons</taxon>
        <taxon>Gunneridae</taxon>
        <taxon>Pentapetalae</taxon>
        <taxon>Dilleniales</taxon>
        <taxon>Dilleniaceae</taxon>
        <taxon>Dillenia</taxon>
    </lineage>
</organism>
<proteinExistence type="predicted"/>
<reference evidence="7 8" key="1">
    <citation type="submission" date="2023-12" db="EMBL/GenBank/DDBJ databases">
        <title>A high-quality genome assembly for Dillenia turbinata (Dilleniales).</title>
        <authorList>
            <person name="Chanderbali A."/>
        </authorList>
    </citation>
    <scope>NUCLEOTIDE SEQUENCE [LARGE SCALE GENOMIC DNA]</scope>
    <source>
        <strain evidence="7">LSX21</strain>
        <tissue evidence="7">Leaf</tissue>
    </source>
</reference>
<dbReference type="GO" id="GO:0006465">
    <property type="term" value="P:signal peptide processing"/>
    <property type="evidence" value="ECO:0007669"/>
    <property type="project" value="InterPro"/>
</dbReference>
<dbReference type="InterPro" id="IPR052064">
    <property type="entry name" value="Mito_IMP1_subunit"/>
</dbReference>
<evidence type="ECO:0000313" key="7">
    <source>
        <dbReference type="EMBL" id="KAK6917221.1"/>
    </source>
</evidence>
<keyword evidence="5" id="KW-0472">Membrane</keyword>
<evidence type="ECO:0000256" key="4">
    <source>
        <dbReference type="ARBA" id="ARBA00023128"/>
    </source>
</evidence>
<keyword evidence="3" id="KW-0378">Hydrolase</keyword>
<evidence type="ECO:0000256" key="5">
    <source>
        <dbReference type="ARBA" id="ARBA00023136"/>
    </source>
</evidence>
<keyword evidence="4" id="KW-0496">Mitochondrion</keyword>
<dbReference type="Gene3D" id="2.10.109.10">
    <property type="entry name" value="Umud Fragment, subunit A"/>
    <property type="match status" value="1"/>
</dbReference>
<comment type="caution">
    <text evidence="7">The sequence shown here is derived from an EMBL/GenBank/DDBJ whole genome shotgun (WGS) entry which is preliminary data.</text>
</comment>
<feature type="domain" description="Peptidase S26" evidence="6">
    <location>
        <begin position="6"/>
        <end position="42"/>
    </location>
</feature>
<comment type="subcellular location">
    <subcellularLocation>
        <location evidence="1">Mitochondrion inner membrane</location>
    </subcellularLocation>
</comment>
<dbReference type="SUPFAM" id="SSF51306">
    <property type="entry name" value="LexA/Signal peptidase"/>
    <property type="match status" value="1"/>
</dbReference>
<gene>
    <name evidence="7" type="ORF">RJ641_017972</name>
</gene>
<dbReference type="AlphaFoldDB" id="A0AAN8YXY5"/>
<dbReference type="EMBL" id="JBAMMX010000023">
    <property type="protein sequence ID" value="KAK6917221.1"/>
    <property type="molecule type" value="Genomic_DNA"/>
</dbReference>
<protein>
    <submittedName>
        <fullName evidence="7">Peptidase S26</fullName>
    </submittedName>
</protein>
<dbReference type="Pfam" id="PF10502">
    <property type="entry name" value="Peptidase_S26"/>
    <property type="match status" value="1"/>
</dbReference>
<dbReference type="InterPro" id="IPR036286">
    <property type="entry name" value="LexA/Signal_pep-like_sf"/>
</dbReference>
<dbReference type="GO" id="GO:0042720">
    <property type="term" value="C:mitochondrial inner membrane peptidase complex"/>
    <property type="evidence" value="ECO:0007669"/>
    <property type="project" value="TreeGrafter"/>
</dbReference>
<evidence type="ECO:0000256" key="3">
    <source>
        <dbReference type="ARBA" id="ARBA00022801"/>
    </source>
</evidence>
<sequence>MGTLGVPEGHTWVQGDNKYNSRDSRVFGAIPYGLIIGRAIWRVSILSLSFMHFALSSYTCVNWTQHGKQRFKLLKIKRAGQEQFEKGIEVGCLNSNAAAGLLGMTTSRIV</sequence>